<dbReference type="InterPro" id="IPR036259">
    <property type="entry name" value="MFS_trans_sf"/>
</dbReference>
<reference evidence="10" key="1">
    <citation type="journal article" date="2021" name="IMA Fungus">
        <title>Genomic characterization of three marine fungi, including Emericellopsis atlantica sp. nov. with signatures of a generalist lifestyle and marine biomass degradation.</title>
        <authorList>
            <person name="Hagestad O.C."/>
            <person name="Hou L."/>
            <person name="Andersen J.H."/>
            <person name="Hansen E.H."/>
            <person name="Altermark B."/>
            <person name="Li C."/>
            <person name="Kuhnert E."/>
            <person name="Cox R.J."/>
            <person name="Crous P.W."/>
            <person name="Spatafora J.W."/>
            <person name="Lail K."/>
            <person name="Amirebrahimi M."/>
            <person name="Lipzen A."/>
            <person name="Pangilinan J."/>
            <person name="Andreopoulos W."/>
            <person name="Hayes R.D."/>
            <person name="Ng V."/>
            <person name="Grigoriev I.V."/>
            <person name="Jackson S.A."/>
            <person name="Sutton T.D.S."/>
            <person name="Dobson A.D.W."/>
            <person name="Rama T."/>
        </authorList>
    </citation>
    <scope>NUCLEOTIDE SEQUENCE</scope>
    <source>
        <strain evidence="10">TS7</strain>
    </source>
</reference>
<evidence type="ECO:0000256" key="3">
    <source>
        <dbReference type="ARBA" id="ARBA00022692"/>
    </source>
</evidence>
<evidence type="ECO:0000313" key="11">
    <source>
        <dbReference type="Proteomes" id="UP000887229"/>
    </source>
</evidence>
<feature type="transmembrane region" description="Helical" evidence="7">
    <location>
        <begin position="48"/>
        <end position="69"/>
    </location>
</feature>
<dbReference type="EMBL" id="MU251290">
    <property type="protein sequence ID" value="KAG9249800.1"/>
    <property type="molecule type" value="Genomic_DNA"/>
</dbReference>
<dbReference type="GeneID" id="70297416"/>
<comment type="caution">
    <text evidence="10">The sequence shown here is derived from an EMBL/GenBank/DDBJ whole genome shotgun (WGS) entry which is preliminary data.</text>
</comment>
<feature type="transmembrane region" description="Helical" evidence="7">
    <location>
        <begin position="168"/>
        <end position="188"/>
    </location>
</feature>
<dbReference type="RefSeq" id="XP_046113724.1">
    <property type="nucleotide sequence ID" value="XM_046266513.1"/>
</dbReference>
<comment type="subcellular location">
    <subcellularLocation>
        <location evidence="1">Membrane</location>
        <topology evidence="1">Multi-pass membrane protein</topology>
    </subcellularLocation>
</comment>
<dbReference type="OrthoDB" id="5296287at2759"/>
<dbReference type="InterPro" id="IPR020846">
    <property type="entry name" value="MFS_dom"/>
</dbReference>
<dbReference type="GO" id="GO:0022857">
    <property type="term" value="F:transmembrane transporter activity"/>
    <property type="evidence" value="ECO:0007669"/>
    <property type="project" value="InterPro"/>
</dbReference>
<dbReference type="GO" id="GO:0016020">
    <property type="term" value="C:membrane"/>
    <property type="evidence" value="ECO:0007669"/>
    <property type="project" value="UniProtKB-SubCell"/>
</dbReference>
<dbReference type="InterPro" id="IPR011701">
    <property type="entry name" value="MFS"/>
</dbReference>
<keyword evidence="3 7" id="KW-0812">Transmembrane</keyword>
<evidence type="ECO:0000256" key="6">
    <source>
        <dbReference type="ARBA" id="ARBA00023180"/>
    </source>
</evidence>
<feature type="transmembrane region" description="Helical" evidence="7">
    <location>
        <begin position="346"/>
        <end position="366"/>
    </location>
</feature>
<keyword evidence="6" id="KW-0325">Glycoprotein</keyword>
<dbReference type="AlphaFoldDB" id="A0A9P7ZDY7"/>
<keyword evidence="5 7" id="KW-0472">Membrane</keyword>
<organism evidence="10 11">
    <name type="scientific">Emericellopsis atlantica</name>
    <dbReference type="NCBI Taxonomy" id="2614577"/>
    <lineage>
        <taxon>Eukaryota</taxon>
        <taxon>Fungi</taxon>
        <taxon>Dikarya</taxon>
        <taxon>Ascomycota</taxon>
        <taxon>Pezizomycotina</taxon>
        <taxon>Sordariomycetes</taxon>
        <taxon>Hypocreomycetidae</taxon>
        <taxon>Hypocreales</taxon>
        <taxon>Bionectriaceae</taxon>
        <taxon>Emericellopsis</taxon>
    </lineage>
</organism>
<feature type="transmembrane region" description="Helical" evidence="7">
    <location>
        <begin position="419"/>
        <end position="437"/>
    </location>
</feature>
<evidence type="ECO:0000256" key="2">
    <source>
        <dbReference type="ARBA" id="ARBA00008335"/>
    </source>
</evidence>
<name>A0A9P7ZDY7_9HYPO</name>
<feature type="chain" id="PRO_5040231242" evidence="8">
    <location>
        <begin position="28"/>
        <end position="450"/>
    </location>
</feature>
<feature type="transmembrane region" description="Helical" evidence="7">
    <location>
        <begin position="280"/>
        <end position="301"/>
    </location>
</feature>
<dbReference type="Proteomes" id="UP000887229">
    <property type="component" value="Unassembled WGS sequence"/>
</dbReference>
<comment type="similarity">
    <text evidence="2">Belongs to the major facilitator superfamily.</text>
</comment>
<keyword evidence="8" id="KW-0732">Signal</keyword>
<evidence type="ECO:0000256" key="7">
    <source>
        <dbReference type="SAM" id="Phobius"/>
    </source>
</evidence>
<dbReference type="Gene3D" id="1.20.1250.20">
    <property type="entry name" value="MFS general substrate transporter like domains"/>
    <property type="match status" value="1"/>
</dbReference>
<dbReference type="FunFam" id="1.20.1250.20:FF:000011">
    <property type="entry name" value="MFS multidrug transporter, putative"/>
    <property type="match status" value="1"/>
</dbReference>
<proteinExistence type="inferred from homology"/>
<feature type="transmembrane region" description="Helical" evidence="7">
    <location>
        <begin position="235"/>
        <end position="260"/>
    </location>
</feature>
<keyword evidence="11" id="KW-1185">Reference proteome</keyword>
<dbReference type="PANTHER" id="PTHR23502:SF68">
    <property type="entry name" value="MULTIDRUG TRANSPORTER, PUTATIVE (AFU_ORTHOLOGUE AFUA_3G01120)-RELATED"/>
    <property type="match status" value="1"/>
</dbReference>
<feature type="transmembrane region" description="Helical" evidence="7">
    <location>
        <begin position="138"/>
        <end position="156"/>
    </location>
</feature>
<evidence type="ECO:0000313" key="10">
    <source>
        <dbReference type="EMBL" id="KAG9249800.1"/>
    </source>
</evidence>
<dbReference type="PANTHER" id="PTHR23502">
    <property type="entry name" value="MAJOR FACILITATOR SUPERFAMILY"/>
    <property type="match status" value="1"/>
</dbReference>
<feature type="domain" description="Major facilitator superfamily (MFS) profile" evidence="9">
    <location>
        <begin position="13"/>
        <end position="440"/>
    </location>
</feature>
<evidence type="ECO:0000259" key="9">
    <source>
        <dbReference type="PROSITE" id="PS50850"/>
    </source>
</evidence>
<evidence type="ECO:0000256" key="1">
    <source>
        <dbReference type="ARBA" id="ARBA00004141"/>
    </source>
</evidence>
<feature type="transmembrane region" description="Helical" evidence="7">
    <location>
        <begin position="321"/>
        <end position="340"/>
    </location>
</feature>
<sequence>MAVNWPVSRKWLIVFVLAAMSFIVALGSSIAAPGVSQAVLEFDQDSDILGPFVVSVYNVGLALGPLLVAPMSELHGRLIPYHVTNVLFTLFTVGCAASPTLGTLILFRLLAGMEASAVLTVGGATVGDLFIQEERGRAMAAWTFGPLMGPAIGPVLGGTVTELKGWRWVFWIVAIQGAATTLLFFIVVPETYPPVILQRKVNRLRRETGNNSLKSSLSDDLSQRERILRCIRRPFILLFRSPIVLLFSIFIAIVYSYQFLLFVTIPTVFGEIYDFSIGEIGLAYLGIAIGLLIGNMIFGFASDRLLSRMSQGKSPKPEFRLPLMIPAALCIPACLFMYGWTVLYKVHWIVPICATSLLGVGLNLSLMSVQTYLVDTYTMYAASALAALAVLRSILGAFLPLAGPPLYRALGLGWGNSTLGFIALALVPVPLLFLRYGEAVRTNPRYQLDL</sequence>
<evidence type="ECO:0000256" key="8">
    <source>
        <dbReference type="SAM" id="SignalP"/>
    </source>
</evidence>
<dbReference type="CDD" id="cd17323">
    <property type="entry name" value="MFS_Tpo1_MDR_like"/>
    <property type="match status" value="1"/>
</dbReference>
<dbReference type="Pfam" id="PF07690">
    <property type="entry name" value="MFS_1"/>
    <property type="match status" value="1"/>
</dbReference>
<feature type="transmembrane region" description="Helical" evidence="7">
    <location>
        <begin position="105"/>
        <end position="131"/>
    </location>
</feature>
<feature type="transmembrane region" description="Helical" evidence="7">
    <location>
        <begin position="81"/>
        <end position="99"/>
    </location>
</feature>
<gene>
    <name evidence="10" type="ORF">F5Z01DRAFT_715359</name>
</gene>
<accession>A0A9P7ZDY7</accession>
<evidence type="ECO:0000256" key="4">
    <source>
        <dbReference type="ARBA" id="ARBA00022989"/>
    </source>
</evidence>
<evidence type="ECO:0000256" key="5">
    <source>
        <dbReference type="ARBA" id="ARBA00023136"/>
    </source>
</evidence>
<feature type="transmembrane region" description="Helical" evidence="7">
    <location>
        <begin position="378"/>
        <end position="399"/>
    </location>
</feature>
<feature type="signal peptide" evidence="8">
    <location>
        <begin position="1"/>
        <end position="27"/>
    </location>
</feature>
<protein>
    <submittedName>
        <fullName evidence="10">CefM protein</fullName>
    </submittedName>
</protein>
<dbReference type="SUPFAM" id="SSF103473">
    <property type="entry name" value="MFS general substrate transporter"/>
    <property type="match status" value="1"/>
</dbReference>
<dbReference type="PROSITE" id="PS50850">
    <property type="entry name" value="MFS"/>
    <property type="match status" value="1"/>
</dbReference>
<keyword evidence="4 7" id="KW-1133">Transmembrane helix</keyword>